<feature type="compositionally biased region" description="Basic and acidic residues" evidence="1">
    <location>
        <begin position="324"/>
        <end position="343"/>
    </location>
</feature>
<keyword evidence="2" id="KW-1185">Reference proteome</keyword>
<evidence type="ECO:0000313" key="2">
    <source>
        <dbReference type="Proteomes" id="UP000887574"/>
    </source>
</evidence>
<dbReference type="Proteomes" id="UP000887574">
    <property type="component" value="Unplaced"/>
</dbReference>
<proteinExistence type="predicted"/>
<dbReference type="WBParaSite" id="jg3663.1">
    <property type="protein sequence ID" value="jg3663.1"/>
    <property type="gene ID" value="jg3663"/>
</dbReference>
<dbReference type="AlphaFoldDB" id="A0A915E938"/>
<accession>A0A915E938</accession>
<evidence type="ECO:0000313" key="3">
    <source>
        <dbReference type="WBParaSite" id="jg3663.1"/>
    </source>
</evidence>
<feature type="region of interest" description="Disordered" evidence="1">
    <location>
        <begin position="313"/>
        <end position="343"/>
    </location>
</feature>
<protein>
    <submittedName>
        <fullName evidence="3">EB domain-containing protein</fullName>
    </submittedName>
</protein>
<sequence length="367" mass="40493">MDQGLKKRIEGFGVGVKCSYSQECGLNLTCVEGECRCMEVDKDDERLQVPQCQLFQWRAVFWGSVCSTGGWCACPHISMAIVHGVCVKQDKTAGDLSGIKATEWHETSPKIGNCVMYNQKSIETSSFALPTTASTGGLGVTKSPAPIRNPSIAATHSHNQEHCVCPGFTCLDAKCLQICPPYTSLVADMLAPQSPVPTKKYAQEVRYAKTKSERASSYDLSSFFFYSKFFGLFGKKADFSAVKFFSSTNRRRSPSLSVVTIIEVEYVKTDVDGEEFVYMENRALSSPPGILPLKSRASKSRINRLSRVASAPDLNSTVGGGSSGRDEFRKSQDRSLMSRDRSSVSRIYTPMPDLFATRTLQRCEMMN</sequence>
<name>A0A915E938_9BILA</name>
<evidence type="ECO:0000256" key="1">
    <source>
        <dbReference type="SAM" id="MobiDB-lite"/>
    </source>
</evidence>
<reference evidence="3" key="1">
    <citation type="submission" date="2022-11" db="UniProtKB">
        <authorList>
            <consortium name="WormBaseParasite"/>
        </authorList>
    </citation>
    <scope>IDENTIFICATION</scope>
</reference>
<organism evidence="2 3">
    <name type="scientific">Ditylenchus dipsaci</name>
    <dbReference type="NCBI Taxonomy" id="166011"/>
    <lineage>
        <taxon>Eukaryota</taxon>
        <taxon>Metazoa</taxon>
        <taxon>Ecdysozoa</taxon>
        <taxon>Nematoda</taxon>
        <taxon>Chromadorea</taxon>
        <taxon>Rhabditida</taxon>
        <taxon>Tylenchina</taxon>
        <taxon>Tylenchomorpha</taxon>
        <taxon>Sphaerularioidea</taxon>
        <taxon>Anguinidae</taxon>
        <taxon>Anguininae</taxon>
        <taxon>Ditylenchus</taxon>
    </lineage>
</organism>